<feature type="compositionally biased region" description="Polar residues" evidence="1">
    <location>
        <begin position="12"/>
        <end position="24"/>
    </location>
</feature>
<feature type="non-terminal residue" evidence="2">
    <location>
        <position position="45"/>
    </location>
</feature>
<evidence type="ECO:0000256" key="1">
    <source>
        <dbReference type="SAM" id="MobiDB-lite"/>
    </source>
</evidence>
<dbReference type="EMBL" id="CADCTK010000032">
    <property type="protein sequence ID" value="CAA9211537.1"/>
    <property type="molecule type" value="Genomic_DNA"/>
</dbReference>
<protein>
    <submittedName>
        <fullName evidence="2">Uncharacterized protein</fullName>
    </submittedName>
</protein>
<name>A0A6J4H327_9CHLR</name>
<gene>
    <name evidence="2" type="ORF">AVDCRST_MAG26-116</name>
</gene>
<organism evidence="2">
    <name type="scientific">uncultured Chloroflexia bacterium</name>
    <dbReference type="NCBI Taxonomy" id="1672391"/>
    <lineage>
        <taxon>Bacteria</taxon>
        <taxon>Bacillati</taxon>
        <taxon>Chloroflexota</taxon>
        <taxon>Chloroflexia</taxon>
        <taxon>environmental samples</taxon>
    </lineage>
</organism>
<dbReference type="AlphaFoldDB" id="A0A6J4H327"/>
<evidence type="ECO:0000313" key="2">
    <source>
        <dbReference type="EMBL" id="CAA9211537.1"/>
    </source>
</evidence>
<feature type="non-terminal residue" evidence="2">
    <location>
        <position position="1"/>
    </location>
</feature>
<sequence>RRLHAAARHRVTSNPPRRCNSSWTRRCNRRQRAERQRGSTRSRLI</sequence>
<feature type="compositionally biased region" description="Basic residues" evidence="1">
    <location>
        <begin position="1"/>
        <end position="11"/>
    </location>
</feature>
<accession>A0A6J4H327</accession>
<reference evidence="2" key="1">
    <citation type="submission" date="2020-02" db="EMBL/GenBank/DDBJ databases">
        <authorList>
            <person name="Meier V. D."/>
        </authorList>
    </citation>
    <scope>NUCLEOTIDE SEQUENCE</scope>
    <source>
        <strain evidence="2">AVDCRST_MAG26</strain>
    </source>
</reference>
<feature type="region of interest" description="Disordered" evidence="1">
    <location>
        <begin position="1"/>
        <end position="45"/>
    </location>
</feature>
<proteinExistence type="predicted"/>